<dbReference type="InterPro" id="IPR002347">
    <property type="entry name" value="SDR_fam"/>
</dbReference>
<evidence type="ECO:0000313" key="4">
    <source>
        <dbReference type="Proteomes" id="UP000316096"/>
    </source>
</evidence>
<evidence type="ECO:0000256" key="1">
    <source>
        <dbReference type="ARBA" id="ARBA00006484"/>
    </source>
</evidence>
<dbReference type="RefSeq" id="WP_141960642.1">
    <property type="nucleotide sequence ID" value="NZ_VFOZ01000001.1"/>
</dbReference>
<dbReference type="Proteomes" id="UP000316096">
    <property type="component" value="Unassembled WGS sequence"/>
</dbReference>
<dbReference type="SUPFAM" id="SSF51735">
    <property type="entry name" value="NAD(P)-binding Rossmann-fold domains"/>
    <property type="match status" value="1"/>
</dbReference>
<keyword evidence="2" id="KW-0560">Oxidoreductase</keyword>
<dbReference type="EMBL" id="VFOZ01000001">
    <property type="protein sequence ID" value="TQM00812.1"/>
    <property type="molecule type" value="Genomic_DNA"/>
</dbReference>
<dbReference type="PRINTS" id="PR00081">
    <property type="entry name" value="GDHRDH"/>
</dbReference>
<dbReference type="FunFam" id="3.40.50.720:FF:000084">
    <property type="entry name" value="Short-chain dehydrogenase reductase"/>
    <property type="match status" value="1"/>
</dbReference>
<dbReference type="GO" id="GO:0016616">
    <property type="term" value="F:oxidoreductase activity, acting on the CH-OH group of donors, NAD or NADP as acceptor"/>
    <property type="evidence" value="ECO:0007669"/>
    <property type="project" value="TreeGrafter"/>
</dbReference>
<comment type="similarity">
    <text evidence="1">Belongs to the short-chain dehydrogenases/reductases (SDR) family.</text>
</comment>
<dbReference type="OrthoDB" id="286404at2"/>
<dbReference type="InterPro" id="IPR036291">
    <property type="entry name" value="NAD(P)-bd_dom_sf"/>
</dbReference>
<dbReference type="Gene3D" id="3.40.50.720">
    <property type="entry name" value="NAD(P)-binding Rossmann-like Domain"/>
    <property type="match status" value="1"/>
</dbReference>
<dbReference type="GO" id="GO:0048038">
    <property type="term" value="F:quinone binding"/>
    <property type="evidence" value="ECO:0007669"/>
    <property type="project" value="TreeGrafter"/>
</dbReference>
<evidence type="ECO:0000313" key="3">
    <source>
        <dbReference type="EMBL" id="TQM00812.1"/>
    </source>
</evidence>
<comment type="caution">
    <text evidence="3">The sequence shown here is derived from an EMBL/GenBank/DDBJ whole genome shotgun (WGS) entry which is preliminary data.</text>
</comment>
<dbReference type="GO" id="GO:0006633">
    <property type="term" value="P:fatty acid biosynthetic process"/>
    <property type="evidence" value="ECO:0007669"/>
    <property type="project" value="TreeGrafter"/>
</dbReference>
<accession>A0A543CUM0</accession>
<organism evidence="3 4">
    <name type="scientific">Actinoallomurus bryophytorum</name>
    <dbReference type="NCBI Taxonomy" id="1490222"/>
    <lineage>
        <taxon>Bacteria</taxon>
        <taxon>Bacillati</taxon>
        <taxon>Actinomycetota</taxon>
        <taxon>Actinomycetes</taxon>
        <taxon>Streptosporangiales</taxon>
        <taxon>Thermomonosporaceae</taxon>
        <taxon>Actinoallomurus</taxon>
    </lineage>
</organism>
<evidence type="ECO:0000256" key="2">
    <source>
        <dbReference type="ARBA" id="ARBA00023002"/>
    </source>
</evidence>
<proteinExistence type="inferred from homology"/>
<dbReference type="PANTHER" id="PTHR42760:SF133">
    <property type="entry name" value="3-OXOACYL-[ACYL-CARRIER-PROTEIN] REDUCTASE"/>
    <property type="match status" value="1"/>
</dbReference>
<dbReference type="PRINTS" id="PR00080">
    <property type="entry name" value="SDRFAMILY"/>
</dbReference>
<dbReference type="PANTHER" id="PTHR42760">
    <property type="entry name" value="SHORT-CHAIN DEHYDROGENASES/REDUCTASES FAMILY MEMBER"/>
    <property type="match status" value="1"/>
</dbReference>
<dbReference type="AlphaFoldDB" id="A0A543CUM0"/>
<gene>
    <name evidence="3" type="ORF">FB559_6535</name>
</gene>
<sequence>MSQTSEPVATDSLRGRRALVAGGYGEIGSVISTHLAERGVDVAIAGLEREPAVKLAEQLATESNRTVGYQVNVTDREAVDQLVEDVTGAIGGIDILINCTGVLKVAPAEDFTEADWRAVIETNLMGAFWLSQSVGRLMIKSGEGGRIVHLSSVRGSVGLAMGGFTAYGASKAGVHLLTKQLAAEWGRHQISVNSVAAGFVRTKLSANAIQDEGLNQMVAARTPLGRVADVQEIANAALYLATEQSSFITGQVLYVDGGLTATQ</sequence>
<keyword evidence="4" id="KW-1185">Reference proteome</keyword>
<dbReference type="Pfam" id="PF13561">
    <property type="entry name" value="adh_short_C2"/>
    <property type="match status" value="1"/>
</dbReference>
<reference evidence="3 4" key="1">
    <citation type="submission" date="2019-06" db="EMBL/GenBank/DDBJ databases">
        <title>Sequencing the genomes of 1000 actinobacteria strains.</title>
        <authorList>
            <person name="Klenk H.-P."/>
        </authorList>
    </citation>
    <scope>NUCLEOTIDE SEQUENCE [LARGE SCALE GENOMIC DNA]</scope>
    <source>
        <strain evidence="3 4">DSM 102200</strain>
    </source>
</reference>
<name>A0A543CUM0_9ACTN</name>
<protein>
    <submittedName>
        <fullName evidence="3">Gluconate 5-dehydrogenase</fullName>
    </submittedName>
</protein>